<dbReference type="EMBL" id="JBHSTP010000001">
    <property type="protein sequence ID" value="MFC6355956.1"/>
    <property type="molecule type" value="Genomic_DNA"/>
</dbReference>
<dbReference type="Pfam" id="PF13470">
    <property type="entry name" value="PIN_3"/>
    <property type="match status" value="1"/>
</dbReference>
<keyword evidence="1" id="KW-0540">Nuclease</keyword>
<evidence type="ECO:0000256" key="3">
    <source>
        <dbReference type="ARBA" id="ARBA00022801"/>
    </source>
</evidence>
<reference evidence="7" key="1">
    <citation type="journal article" date="2019" name="Int. J. Syst. Evol. Microbiol.">
        <title>The Global Catalogue of Microorganisms (GCM) 10K type strain sequencing project: providing services to taxonomists for standard genome sequencing and annotation.</title>
        <authorList>
            <consortium name="The Broad Institute Genomics Platform"/>
            <consortium name="The Broad Institute Genome Sequencing Center for Infectious Disease"/>
            <person name="Wu L."/>
            <person name="Ma J."/>
        </authorList>
    </citation>
    <scope>NUCLEOTIDE SEQUENCE [LARGE SCALE GENOMIC DNA]</scope>
    <source>
        <strain evidence="7">CCUG 43304</strain>
    </source>
</reference>
<evidence type="ECO:0000313" key="7">
    <source>
        <dbReference type="Proteomes" id="UP001596306"/>
    </source>
</evidence>
<dbReference type="RefSeq" id="WP_386729509.1">
    <property type="nucleotide sequence ID" value="NZ_JBHSTP010000001.1"/>
</dbReference>
<keyword evidence="3" id="KW-0378">Hydrolase</keyword>
<organism evidence="6 7">
    <name type="scientific">Luethyella okanaganae</name>
    <dbReference type="NCBI Taxonomy" id="69372"/>
    <lineage>
        <taxon>Bacteria</taxon>
        <taxon>Bacillati</taxon>
        <taxon>Actinomycetota</taxon>
        <taxon>Actinomycetes</taxon>
        <taxon>Micrococcales</taxon>
        <taxon>Microbacteriaceae</taxon>
        <taxon>Luethyella</taxon>
    </lineage>
</organism>
<accession>A0ABW1VD08</accession>
<keyword evidence="2" id="KW-0479">Metal-binding</keyword>
<evidence type="ECO:0000256" key="2">
    <source>
        <dbReference type="ARBA" id="ARBA00022723"/>
    </source>
</evidence>
<keyword evidence="4" id="KW-0460">Magnesium</keyword>
<protein>
    <submittedName>
        <fullName evidence="6">PIN domain-containing protein</fullName>
    </submittedName>
</protein>
<gene>
    <name evidence="6" type="ORF">ACFQB0_07540</name>
</gene>
<sequence>MPVVVVYDANVLYPSTLRDVLIRVGLARLARPKWTDRILDEVFGNLRANRPDLDSARLDRTRRLMNDAIRDVTVTGYERLIDQLDLPDPDDRHVLAAAIHAESQVIVTRNLRDFPADRLAPWGVEAQHPDDFLTGLHQDHPDALGGIAAAIARTWATTRSPAMSSTAWPSTRPSPPLSYARHSGIADRTRFARVSIPSHNAMVLTAPSSRDHLPPAGRRLRQASCQGWTSAYS</sequence>
<evidence type="ECO:0000256" key="4">
    <source>
        <dbReference type="ARBA" id="ARBA00022842"/>
    </source>
</evidence>
<feature type="domain" description="PIN" evidence="5">
    <location>
        <begin position="5"/>
        <end position="111"/>
    </location>
</feature>
<evidence type="ECO:0000313" key="6">
    <source>
        <dbReference type="EMBL" id="MFC6355956.1"/>
    </source>
</evidence>
<keyword evidence="7" id="KW-1185">Reference proteome</keyword>
<dbReference type="InterPro" id="IPR002716">
    <property type="entry name" value="PIN_dom"/>
</dbReference>
<name>A0ABW1VD08_9MICO</name>
<evidence type="ECO:0000256" key="1">
    <source>
        <dbReference type="ARBA" id="ARBA00022722"/>
    </source>
</evidence>
<dbReference type="Proteomes" id="UP001596306">
    <property type="component" value="Unassembled WGS sequence"/>
</dbReference>
<comment type="caution">
    <text evidence="6">The sequence shown here is derived from an EMBL/GenBank/DDBJ whole genome shotgun (WGS) entry which is preliminary data.</text>
</comment>
<proteinExistence type="predicted"/>
<evidence type="ECO:0000259" key="5">
    <source>
        <dbReference type="Pfam" id="PF13470"/>
    </source>
</evidence>